<evidence type="ECO:0000313" key="4">
    <source>
        <dbReference type="Proteomes" id="UP000838763"/>
    </source>
</evidence>
<proteinExistence type="predicted"/>
<feature type="domain" description="PH" evidence="1">
    <location>
        <begin position="178"/>
        <end position="256"/>
    </location>
</feature>
<dbReference type="InterPro" id="IPR057082">
    <property type="entry name" value="PH_C"/>
</dbReference>
<reference evidence="3" key="1">
    <citation type="submission" date="2022-11" db="EMBL/GenBank/DDBJ databases">
        <authorList>
            <person name="Scott C."/>
            <person name="Bruce N."/>
        </authorList>
    </citation>
    <scope>NUCLEOTIDE SEQUENCE</scope>
</reference>
<dbReference type="Pfam" id="PF23076">
    <property type="entry name" value="PH_FT_C"/>
    <property type="match status" value="1"/>
</dbReference>
<keyword evidence="4" id="KW-1185">Reference proteome</keyword>
<comment type="caution">
    <text evidence="3">The sequence shown here is derived from an EMBL/GenBank/DDBJ whole genome shotgun (WGS) entry which is preliminary data.</text>
</comment>
<dbReference type="Proteomes" id="UP000838763">
    <property type="component" value="Unassembled WGS sequence"/>
</dbReference>
<name>A0A9P1H610_9PEZI</name>
<evidence type="ECO:0000259" key="1">
    <source>
        <dbReference type="Pfam" id="PF23074"/>
    </source>
</evidence>
<protein>
    <submittedName>
        <fullName evidence="3">Uncharacterized protein</fullName>
    </submittedName>
</protein>
<sequence>MYHPPEQPGIIDGRLLHACFRESERCEMVSLSLEGLRNALVESFHAHMTALAEEIRSSGSIIRGLADRSQVHHQRAPIVLQYLDVIIPCLSRSLHDINGYIEDRTSSKEIRWRRMYNKMTEESELREKRGIPMPPAPSGPLVRSEMALVPMIPEPDAHWSEQIFSLPLPSRTTLKNHRRKFDNDSLALIAYLNPANKAPYLIMQTYHMGSQWFSTRGVHELCIQRNQGAVELRRWSRSEGVAKLWATLHFITWEALKAQNTLTLEVEPDEYILKSERRLFQAQIIDDGYKHSLIVYEDTASKGMRLHAAVWEGELQQCPVWTAFSDHASMQLANLPPNSEISLPGAFLADESYRFGN</sequence>
<dbReference type="AlphaFoldDB" id="A0A9P1H610"/>
<organism evidence="3 4">
    <name type="scientific">Parascedosporium putredinis</name>
    <dbReference type="NCBI Taxonomy" id="1442378"/>
    <lineage>
        <taxon>Eukaryota</taxon>
        <taxon>Fungi</taxon>
        <taxon>Dikarya</taxon>
        <taxon>Ascomycota</taxon>
        <taxon>Pezizomycotina</taxon>
        <taxon>Sordariomycetes</taxon>
        <taxon>Hypocreomycetidae</taxon>
        <taxon>Microascales</taxon>
        <taxon>Microascaceae</taxon>
        <taxon>Parascedosporium</taxon>
    </lineage>
</organism>
<evidence type="ECO:0000313" key="3">
    <source>
        <dbReference type="EMBL" id="CAI4216678.1"/>
    </source>
</evidence>
<dbReference type="Pfam" id="PF23074">
    <property type="entry name" value="PH_FT_N"/>
    <property type="match status" value="1"/>
</dbReference>
<accession>A0A9P1H610</accession>
<gene>
    <name evidence="3" type="ORF">PPNO1_LOCUS6327</name>
</gene>
<dbReference type="OrthoDB" id="5345571at2759"/>
<feature type="domain" description="PH" evidence="2">
    <location>
        <begin position="278"/>
        <end position="329"/>
    </location>
</feature>
<dbReference type="InterPro" id="IPR057081">
    <property type="entry name" value="PH_N"/>
</dbReference>
<evidence type="ECO:0000259" key="2">
    <source>
        <dbReference type="Pfam" id="PF23076"/>
    </source>
</evidence>
<dbReference type="EMBL" id="CALLCH030000015">
    <property type="protein sequence ID" value="CAI4216678.1"/>
    <property type="molecule type" value="Genomic_DNA"/>
</dbReference>